<reference evidence="2" key="1">
    <citation type="journal article" date="2023" name="Mol. Phylogenet. Evol.">
        <title>Genome-scale phylogeny and comparative genomics of the fungal order Sordariales.</title>
        <authorList>
            <person name="Hensen N."/>
            <person name="Bonometti L."/>
            <person name="Westerberg I."/>
            <person name="Brannstrom I.O."/>
            <person name="Guillou S."/>
            <person name="Cros-Aarteil S."/>
            <person name="Calhoun S."/>
            <person name="Haridas S."/>
            <person name="Kuo A."/>
            <person name="Mondo S."/>
            <person name="Pangilinan J."/>
            <person name="Riley R."/>
            <person name="LaButti K."/>
            <person name="Andreopoulos B."/>
            <person name="Lipzen A."/>
            <person name="Chen C."/>
            <person name="Yan M."/>
            <person name="Daum C."/>
            <person name="Ng V."/>
            <person name="Clum A."/>
            <person name="Steindorff A."/>
            <person name="Ohm R.A."/>
            <person name="Martin F."/>
            <person name="Silar P."/>
            <person name="Natvig D.O."/>
            <person name="Lalanne C."/>
            <person name="Gautier V."/>
            <person name="Ament-Velasquez S.L."/>
            <person name="Kruys A."/>
            <person name="Hutchinson M.I."/>
            <person name="Powell A.J."/>
            <person name="Barry K."/>
            <person name="Miller A.N."/>
            <person name="Grigoriev I.V."/>
            <person name="Debuchy R."/>
            <person name="Gladieux P."/>
            <person name="Hiltunen Thoren M."/>
            <person name="Johannesson H."/>
        </authorList>
    </citation>
    <scope>NUCLEOTIDE SEQUENCE</scope>
    <source>
        <strain evidence="2">PSN324</strain>
    </source>
</reference>
<evidence type="ECO:0000313" key="2">
    <source>
        <dbReference type="EMBL" id="KAK4458627.1"/>
    </source>
</evidence>
<dbReference type="Proteomes" id="UP001321749">
    <property type="component" value="Unassembled WGS sequence"/>
</dbReference>
<reference evidence="2" key="2">
    <citation type="submission" date="2023-06" db="EMBL/GenBank/DDBJ databases">
        <authorList>
            <consortium name="Lawrence Berkeley National Laboratory"/>
            <person name="Mondo S.J."/>
            <person name="Hensen N."/>
            <person name="Bonometti L."/>
            <person name="Westerberg I."/>
            <person name="Brannstrom I.O."/>
            <person name="Guillou S."/>
            <person name="Cros-Aarteil S."/>
            <person name="Calhoun S."/>
            <person name="Haridas S."/>
            <person name="Kuo A."/>
            <person name="Pangilinan J."/>
            <person name="Riley R."/>
            <person name="Labutti K."/>
            <person name="Andreopoulos B."/>
            <person name="Lipzen A."/>
            <person name="Chen C."/>
            <person name="Yanf M."/>
            <person name="Daum C."/>
            <person name="Ng V."/>
            <person name="Clum A."/>
            <person name="Steindorff A."/>
            <person name="Ohm R."/>
            <person name="Martin F."/>
            <person name="Silar P."/>
            <person name="Natvig D."/>
            <person name="Lalanne C."/>
            <person name="Gautier V."/>
            <person name="Ament-Velasquez S.L."/>
            <person name="Kruys A."/>
            <person name="Hutchinson M.I."/>
            <person name="Powell A.J."/>
            <person name="Barry K."/>
            <person name="Miller A.N."/>
            <person name="Grigoriev I.V."/>
            <person name="Debuchy R."/>
            <person name="Gladieux P."/>
            <person name="Thoren M.H."/>
            <person name="Johannesson H."/>
        </authorList>
    </citation>
    <scope>NUCLEOTIDE SEQUENCE</scope>
    <source>
        <strain evidence="2">PSN324</strain>
    </source>
</reference>
<keyword evidence="3" id="KW-1185">Reference proteome</keyword>
<protein>
    <submittedName>
        <fullName evidence="2">Uncharacterized protein</fullName>
    </submittedName>
</protein>
<dbReference type="EMBL" id="MU865062">
    <property type="protein sequence ID" value="KAK4458627.1"/>
    <property type="molecule type" value="Genomic_DNA"/>
</dbReference>
<sequence length="335" mass="35383">MPPCPCQNNPSRCGNIAACAGQTNSGYCSNCTYVAKCGQPGGRSSSSTTFGSSGSSSGETSSWRRGGAVPSYASPTTKFTPASITQHSGAGRCYCFKDCYRRCRSIAKCKQTDDYSLGRCSECLAAGCPYAAPGGEDKTAVASSLSKLTASEPSGAGNPARECFCSRTSSGRCKARATCRGGGGATIYSDRCYPCFMESCPTEATTAGVPLEAVSDKGSCACVRRFYRGCNNRDGCTAKVEVRGRCIPCYAKSCPGEAEHNTLGYRPRQWDEPDPETHVTGDCWCKVLSYSECKVRSECEGAKYLGIEKQCIPCEKAGCYVSKGVPYMSGALPSI</sequence>
<evidence type="ECO:0000256" key="1">
    <source>
        <dbReference type="SAM" id="MobiDB-lite"/>
    </source>
</evidence>
<feature type="region of interest" description="Disordered" evidence="1">
    <location>
        <begin position="43"/>
        <end position="68"/>
    </location>
</feature>
<accession>A0AAV9HCW0</accession>
<dbReference type="AlphaFoldDB" id="A0AAV9HCW0"/>
<evidence type="ECO:0000313" key="3">
    <source>
        <dbReference type="Proteomes" id="UP001321749"/>
    </source>
</evidence>
<proteinExistence type="predicted"/>
<organism evidence="2 3">
    <name type="scientific">Cladorrhinum samala</name>
    <dbReference type="NCBI Taxonomy" id="585594"/>
    <lineage>
        <taxon>Eukaryota</taxon>
        <taxon>Fungi</taxon>
        <taxon>Dikarya</taxon>
        <taxon>Ascomycota</taxon>
        <taxon>Pezizomycotina</taxon>
        <taxon>Sordariomycetes</taxon>
        <taxon>Sordariomycetidae</taxon>
        <taxon>Sordariales</taxon>
        <taxon>Podosporaceae</taxon>
        <taxon>Cladorrhinum</taxon>
    </lineage>
</organism>
<name>A0AAV9HCW0_9PEZI</name>
<feature type="compositionally biased region" description="Low complexity" evidence="1">
    <location>
        <begin position="43"/>
        <end position="67"/>
    </location>
</feature>
<comment type="caution">
    <text evidence="2">The sequence shown here is derived from an EMBL/GenBank/DDBJ whole genome shotgun (WGS) entry which is preliminary data.</text>
</comment>
<gene>
    <name evidence="2" type="ORF">QBC42DRAFT_255175</name>
</gene>